<dbReference type="FunFam" id="3.40.50.620:FF:000013">
    <property type="entry name" value="Pantothenate synthetase"/>
    <property type="match status" value="1"/>
</dbReference>
<feature type="binding site" evidence="8">
    <location>
        <position position="158"/>
    </location>
    <ligand>
        <name>(R)-pantoate</name>
        <dbReference type="ChEBI" id="CHEBI:15980"/>
    </ligand>
</feature>
<feature type="binding site" evidence="8">
    <location>
        <position position="66"/>
    </location>
    <ligand>
        <name>beta-alanine</name>
        <dbReference type="ChEBI" id="CHEBI:57966"/>
    </ligand>
</feature>
<evidence type="ECO:0000256" key="4">
    <source>
        <dbReference type="ARBA" id="ARBA00022655"/>
    </source>
</evidence>
<keyword evidence="4 8" id="KW-0566">Pantothenate biosynthesis</keyword>
<dbReference type="GO" id="GO:0015940">
    <property type="term" value="P:pantothenate biosynthetic process"/>
    <property type="evidence" value="ECO:0007669"/>
    <property type="project" value="UniProtKB-UniRule"/>
</dbReference>
<evidence type="ECO:0000256" key="1">
    <source>
        <dbReference type="ARBA" id="ARBA00004990"/>
    </source>
</evidence>
<feature type="binding site" evidence="8">
    <location>
        <begin position="189"/>
        <end position="192"/>
    </location>
    <ligand>
        <name>ATP</name>
        <dbReference type="ChEBI" id="CHEBI:30616"/>
    </ligand>
</feature>
<dbReference type="PANTHER" id="PTHR21299:SF1">
    <property type="entry name" value="PANTOATE--BETA-ALANINE LIGASE"/>
    <property type="match status" value="1"/>
</dbReference>
<dbReference type="Gene3D" id="3.30.1300.10">
    <property type="entry name" value="Pantoate-beta-alanine ligase, C-terminal domain"/>
    <property type="match status" value="1"/>
</dbReference>
<organism evidence="9 10">
    <name type="scientific">Sinorhizobium sojae CCBAU 05684</name>
    <dbReference type="NCBI Taxonomy" id="716928"/>
    <lineage>
        <taxon>Bacteria</taxon>
        <taxon>Pseudomonadati</taxon>
        <taxon>Pseudomonadota</taxon>
        <taxon>Alphaproteobacteria</taxon>
        <taxon>Hyphomicrobiales</taxon>
        <taxon>Rhizobiaceae</taxon>
        <taxon>Sinorhizobium/Ensifer group</taxon>
        <taxon>Sinorhizobium</taxon>
    </lineage>
</organism>
<keyword evidence="5 8" id="KW-0547">Nucleotide-binding</keyword>
<feature type="binding site" evidence="8">
    <location>
        <begin position="152"/>
        <end position="155"/>
    </location>
    <ligand>
        <name>ATP</name>
        <dbReference type="ChEBI" id="CHEBI:30616"/>
    </ligand>
</feature>
<dbReference type="GO" id="GO:0005829">
    <property type="term" value="C:cytosol"/>
    <property type="evidence" value="ECO:0007669"/>
    <property type="project" value="TreeGrafter"/>
</dbReference>
<dbReference type="STRING" id="716928.GCA_000261485_00373"/>
<dbReference type="InterPro" id="IPR003721">
    <property type="entry name" value="Pantoate_ligase"/>
</dbReference>
<comment type="pathway">
    <text evidence="1 8">Cofactor biosynthesis; (R)-pantothenate biosynthesis; (R)-pantothenate from (R)-pantoate and beta-alanine: step 1/1.</text>
</comment>
<evidence type="ECO:0000256" key="2">
    <source>
        <dbReference type="ARBA" id="ARBA00009256"/>
    </source>
</evidence>
<protein>
    <recommendedName>
        <fullName evidence="8">Pantothenate synthetase</fullName>
        <shortName evidence="8">PS</shortName>
        <ecNumber evidence="8">6.3.2.1</ecNumber>
    </recommendedName>
    <alternativeName>
        <fullName evidence="8">Pantoate--beta-alanine ligase</fullName>
    </alternativeName>
    <alternativeName>
        <fullName evidence="8">Pantoate-activating enzyme</fullName>
    </alternativeName>
</protein>
<feature type="binding site" evidence="8">
    <location>
        <begin position="35"/>
        <end position="42"/>
    </location>
    <ligand>
        <name>ATP</name>
        <dbReference type="ChEBI" id="CHEBI:30616"/>
    </ligand>
</feature>
<feature type="binding site" evidence="8">
    <location>
        <position position="181"/>
    </location>
    <ligand>
        <name>ATP</name>
        <dbReference type="ChEBI" id="CHEBI:30616"/>
    </ligand>
</feature>
<dbReference type="KEGG" id="esj:SJ05684_c22450"/>
<keyword evidence="6 8" id="KW-0067">ATP-binding</keyword>
<dbReference type="HAMAP" id="MF_00158">
    <property type="entry name" value="PanC"/>
    <property type="match status" value="1"/>
</dbReference>
<evidence type="ECO:0000256" key="8">
    <source>
        <dbReference type="HAMAP-Rule" id="MF_00158"/>
    </source>
</evidence>
<gene>
    <name evidence="8" type="primary">panC</name>
    <name evidence="9" type="ORF">SJ05684_c22450</name>
</gene>
<dbReference type="EMBL" id="CP023067">
    <property type="protein sequence ID" value="ASY63686.1"/>
    <property type="molecule type" value="Genomic_DNA"/>
</dbReference>
<comment type="subcellular location">
    <subcellularLocation>
        <location evidence="8">Cytoplasm</location>
    </subcellularLocation>
</comment>
<comment type="miscellaneous">
    <text evidence="8">The reaction proceeds by a bi uni uni bi ping pong mechanism.</text>
</comment>
<comment type="similarity">
    <text evidence="2 8">Belongs to the pantothenate synthetase family.</text>
</comment>
<dbReference type="NCBIfam" id="TIGR00018">
    <property type="entry name" value="panC"/>
    <property type="match status" value="1"/>
</dbReference>
<keyword evidence="8" id="KW-0963">Cytoplasm</keyword>
<evidence type="ECO:0000313" key="9">
    <source>
        <dbReference type="EMBL" id="ASY63686.1"/>
    </source>
</evidence>
<dbReference type="UniPathway" id="UPA00028">
    <property type="reaction ID" value="UER00005"/>
</dbReference>
<proteinExistence type="inferred from homology"/>
<dbReference type="InterPro" id="IPR042176">
    <property type="entry name" value="Pantoate_ligase_C"/>
</dbReference>
<evidence type="ECO:0000256" key="6">
    <source>
        <dbReference type="ARBA" id="ARBA00022840"/>
    </source>
</evidence>
<keyword evidence="3 8" id="KW-0436">Ligase</keyword>
<dbReference type="EC" id="6.3.2.1" evidence="8"/>
<dbReference type="InterPro" id="IPR014729">
    <property type="entry name" value="Rossmann-like_a/b/a_fold"/>
</dbReference>
<comment type="function">
    <text evidence="8">Catalyzes the condensation of pantoate with beta-alanine in an ATP-dependent reaction via a pantoyl-adenylate intermediate.</text>
</comment>
<comment type="catalytic activity">
    <reaction evidence="7 8">
        <text>(R)-pantoate + beta-alanine + ATP = (R)-pantothenate + AMP + diphosphate + H(+)</text>
        <dbReference type="Rhea" id="RHEA:10912"/>
        <dbReference type="ChEBI" id="CHEBI:15378"/>
        <dbReference type="ChEBI" id="CHEBI:15980"/>
        <dbReference type="ChEBI" id="CHEBI:29032"/>
        <dbReference type="ChEBI" id="CHEBI:30616"/>
        <dbReference type="ChEBI" id="CHEBI:33019"/>
        <dbReference type="ChEBI" id="CHEBI:57966"/>
        <dbReference type="ChEBI" id="CHEBI:456215"/>
        <dbReference type="EC" id="6.3.2.1"/>
    </reaction>
</comment>
<evidence type="ECO:0000256" key="7">
    <source>
        <dbReference type="ARBA" id="ARBA00048258"/>
    </source>
</evidence>
<evidence type="ECO:0000313" key="10">
    <source>
        <dbReference type="Proteomes" id="UP000217211"/>
    </source>
</evidence>
<dbReference type="Gene3D" id="3.40.50.620">
    <property type="entry name" value="HUPs"/>
    <property type="match status" value="1"/>
</dbReference>
<dbReference type="Pfam" id="PF02569">
    <property type="entry name" value="Pantoate_ligase"/>
    <property type="match status" value="1"/>
</dbReference>
<dbReference type="AlphaFoldDB" id="A0A249PCX9"/>
<dbReference type="CDD" id="cd00560">
    <property type="entry name" value="PanC"/>
    <property type="match status" value="1"/>
</dbReference>
<sequence length="296" mass="32231">MEGPEMKTITTIAALRAALAEHRRAGKSIGLVPTMGYLHVGHMELVRRARSENDVVVASIFVNPLQFGPSEDLAKYPRDLARDEKMLEEGGVDFLFAPGVADMYPRPMEAVVDLPKLGSELEGSVRPGHFAGVATVVTKLFNIVQPDRAYFGEKDFQQLQIIRRMVEDLAQPVTVVGVPTVREDDGLACSSRNVYLTAEERRVAAIVPKALEEAERLIASGETDPGTVEKGVTAFLSSEPLACPEVVALRDPESLEPIGEIGDKPVLLLLFVRFGSTKLLDNRVIAPNSARYAKVA</sequence>
<dbReference type="PANTHER" id="PTHR21299">
    <property type="entry name" value="CYTIDYLATE KINASE/PANTOATE-BETA-ALANINE LIGASE"/>
    <property type="match status" value="1"/>
</dbReference>
<dbReference type="eggNOG" id="COG0414">
    <property type="taxonomic scope" value="Bacteria"/>
</dbReference>
<feature type="binding site" evidence="8">
    <location>
        <position position="66"/>
    </location>
    <ligand>
        <name>(R)-pantoate</name>
        <dbReference type="ChEBI" id="CHEBI:15980"/>
    </ligand>
</feature>
<comment type="subunit">
    <text evidence="8">Homodimer.</text>
</comment>
<dbReference type="SUPFAM" id="SSF52374">
    <property type="entry name" value="Nucleotidylyl transferase"/>
    <property type="match status" value="1"/>
</dbReference>
<name>A0A249PCX9_9HYPH</name>
<keyword evidence="10" id="KW-1185">Reference proteome</keyword>
<evidence type="ECO:0000256" key="5">
    <source>
        <dbReference type="ARBA" id="ARBA00022741"/>
    </source>
</evidence>
<evidence type="ECO:0000256" key="3">
    <source>
        <dbReference type="ARBA" id="ARBA00022598"/>
    </source>
</evidence>
<dbReference type="GO" id="GO:0005524">
    <property type="term" value="F:ATP binding"/>
    <property type="evidence" value="ECO:0007669"/>
    <property type="project" value="UniProtKB-KW"/>
</dbReference>
<reference evidence="9 10" key="1">
    <citation type="submission" date="2017-08" db="EMBL/GenBank/DDBJ databases">
        <title>Multipartite genome sequences of Sinorhizobium species nodulating soybeans.</title>
        <authorList>
            <person name="Tian C.F."/>
        </authorList>
    </citation>
    <scope>NUCLEOTIDE SEQUENCE [LARGE SCALE GENOMIC DNA]</scope>
    <source>
        <strain evidence="9 10">CCBAU 05684</strain>
    </source>
</reference>
<feature type="active site" description="Proton donor" evidence="8">
    <location>
        <position position="42"/>
    </location>
</feature>
<accession>A0A249PCX9</accession>
<dbReference type="GO" id="GO:0004592">
    <property type="term" value="F:pantoate-beta-alanine ligase activity"/>
    <property type="evidence" value="ECO:0007669"/>
    <property type="project" value="UniProtKB-UniRule"/>
</dbReference>
<dbReference type="Proteomes" id="UP000217211">
    <property type="component" value="Chromosome"/>
</dbReference>